<gene>
    <name evidence="2" type="ORF">MPRG_00680</name>
</gene>
<name>A0ABQ1BXB0_9MYCO</name>
<dbReference type="SUPFAM" id="SSF48498">
    <property type="entry name" value="Tetracyclin repressor-like, C-terminal domain"/>
    <property type="match status" value="1"/>
</dbReference>
<evidence type="ECO:0000259" key="1">
    <source>
        <dbReference type="Pfam" id="PF17920"/>
    </source>
</evidence>
<comment type="caution">
    <text evidence="2">The sequence shown here is derived from an EMBL/GenBank/DDBJ whole genome shotgun (WGS) entry which is preliminary data.</text>
</comment>
<protein>
    <recommendedName>
        <fullName evidence="1">Tetracyclin repressor-like C-terminal domain-containing protein</fullName>
    </recommendedName>
</protein>
<dbReference type="InterPro" id="IPR036271">
    <property type="entry name" value="Tet_transcr_reg_TetR-rel_C_sf"/>
</dbReference>
<proteinExistence type="predicted"/>
<keyword evidence="3" id="KW-1185">Reference proteome</keyword>
<dbReference type="EMBL" id="BLKX01000001">
    <property type="protein sequence ID" value="GFG76792.1"/>
    <property type="molecule type" value="Genomic_DNA"/>
</dbReference>
<accession>A0ABQ1BXB0</accession>
<dbReference type="Pfam" id="PF17920">
    <property type="entry name" value="TetR_C_16"/>
    <property type="match status" value="1"/>
</dbReference>
<sequence length="160" mass="17193">MFVGIPGNPGNMARNEEPSRGLLDDVAKMLRLPFRTPEFIDRIFTGSVNQVGRRTLYMLITTWDAAGGGPFAASAIASTGLSKTAEIVQGMLIGPVFNPLLKMLGADKIAVRASLCASQLVGLGIMRYGVRSEPLHSMTVEQLVDAIGPTMQRYLVGKID</sequence>
<reference evidence="2 3" key="1">
    <citation type="journal article" date="2019" name="Emerg. Microbes Infect.">
        <title>Comprehensive subspecies identification of 175 nontuberculous mycobacteria species based on 7547 genomic profiles.</title>
        <authorList>
            <person name="Matsumoto Y."/>
            <person name="Kinjo T."/>
            <person name="Motooka D."/>
            <person name="Nabeya D."/>
            <person name="Jung N."/>
            <person name="Uechi K."/>
            <person name="Horii T."/>
            <person name="Iida T."/>
            <person name="Fujita J."/>
            <person name="Nakamura S."/>
        </authorList>
    </citation>
    <scope>NUCLEOTIDE SEQUENCE [LARGE SCALE GENOMIC DNA]</scope>
    <source>
        <strain evidence="2 3">JCM 18565</strain>
    </source>
</reference>
<dbReference type="Proteomes" id="UP000465240">
    <property type="component" value="Unassembled WGS sequence"/>
</dbReference>
<evidence type="ECO:0000313" key="2">
    <source>
        <dbReference type="EMBL" id="GFG76792.1"/>
    </source>
</evidence>
<organism evidence="2 3">
    <name type="scientific">Mycobacterium paragordonae</name>
    <dbReference type="NCBI Taxonomy" id="1389713"/>
    <lineage>
        <taxon>Bacteria</taxon>
        <taxon>Bacillati</taxon>
        <taxon>Actinomycetota</taxon>
        <taxon>Actinomycetes</taxon>
        <taxon>Mycobacteriales</taxon>
        <taxon>Mycobacteriaceae</taxon>
        <taxon>Mycobacterium</taxon>
    </lineage>
</organism>
<dbReference type="InterPro" id="IPR041678">
    <property type="entry name" value="TetR_C_16"/>
</dbReference>
<evidence type="ECO:0000313" key="3">
    <source>
        <dbReference type="Proteomes" id="UP000465240"/>
    </source>
</evidence>
<feature type="domain" description="Tetracyclin repressor-like C-terminal" evidence="1">
    <location>
        <begin position="50"/>
        <end position="155"/>
    </location>
</feature>
<dbReference type="Gene3D" id="1.10.357.10">
    <property type="entry name" value="Tetracycline Repressor, domain 2"/>
    <property type="match status" value="1"/>
</dbReference>